<dbReference type="InterPro" id="IPR013767">
    <property type="entry name" value="PAS_fold"/>
</dbReference>
<dbReference type="InterPro" id="IPR035965">
    <property type="entry name" value="PAS-like_dom_sf"/>
</dbReference>
<sequence length="145" mass="16026">MHAAIDYQQLLSVIGDAIVVADGKGSITLWNTAAERMFGYSESEAIGRSLDLIIPERLRARHWQGFDKTMATGTTRYGHELLKVPAVNKDGGAMSIAFTVALLKNERGDVTGIVAVIRDETERFQQERALRKRLAELERQLGGQA</sequence>
<dbReference type="InterPro" id="IPR052155">
    <property type="entry name" value="Biofilm_reg_signaling"/>
</dbReference>
<dbReference type="Pfam" id="PF00989">
    <property type="entry name" value="PAS"/>
    <property type="match status" value="1"/>
</dbReference>
<dbReference type="CDD" id="cd00130">
    <property type="entry name" value="PAS"/>
    <property type="match status" value="1"/>
</dbReference>
<protein>
    <submittedName>
        <fullName evidence="3">PAS domain S-box-containing protein</fullName>
    </submittedName>
</protein>
<dbReference type="PANTHER" id="PTHR44757:SF2">
    <property type="entry name" value="BIOFILM ARCHITECTURE MAINTENANCE PROTEIN MBAA"/>
    <property type="match status" value="1"/>
</dbReference>
<organism evidence="3 4">
    <name type="scientific">Cupriavidus gilardii J11</name>
    <dbReference type="NCBI Taxonomy" id="936133"/>
    <lineage>
        <taxon>Bacteria</taxon>
        <taxon>Pseudomonadati</taxon>
        <taxon>Pseudomonadota</taxon>
        <taxon>Betaproteobacteria</taxon>
        <taxon>Burkholderiales</taxon>
        <taxon>Burkholderiaceae</taxon>
        <taxon>Cupriavidus</taxon>
    </lineage>
</organism>
<dbReference type="AlphaFoldDB" id="A0A562BQ58"/>
<name>A0A562BQ58_9BURK</name>
<feature type="domain" description="PAC" evidence="2">
    <location>
        <begin position="80"/>
        <end position="132"/>
    </location>
</feature>
<dbReference type="OrthoDB" id="3687827at2"/>
<dbReference type="PROSITE" id="PS50112">
    <property type="entry name" value="PAS"/>
    <property type="match status" value="1"/>
</dbReference>
<dbReference type="PROSITE" id="PS50113">
    <property type="entry name" value="PAC"/>
    <property type="match status" value="1"/>
</dbReference>
<dbReference type="SMART" id="SM00091">
    <property type="entry name" value="PAS"/>
    <property type="match status" value="1"/>
</dbReference>
<dbReference type="InterPro" id="IPR000014">
    <property type="entry name" value="PAS"/>
</dbReference>
<dbReference type="PANTHER" id="PTHR44757">
    <property type="entry name" value="DIGUANYLATE CYCLASE DGCP"/>
    <property type="match status" value="1"/>
</dbReference>
<feature type="domain" description="PAS" evidence="1">
    <location>
        <begin position="3"/>
        <end position="56"/>
    </location>
</feature>
<dbReference type="EMBL" id="VLJN01000011">
    <property type="protein sequence ID" value="TWG87059.1"/>
    <property type="molecule type" value="Genomic_DNA"/>
</dbReference>
<dbReference type="SUPFAM" id="SSF55785">
    <property type="entry name" value="PYP-like sensor domain (PAS domain)"/>
    <property type="match status" value="1"/>
</dbReference>
<dbReference type="NCBIfam" id="TIGR00229">
    <property type="entry name" value="sensory_box"/>
    <property type="match status" value="1"/>
</dbReference>
<dbReference type="Proteomes" id="UP000318141">
    <property type="component" value="Unassembled WGS sequence"/>
</dbReference>
<comment type="caution">
    <text evidence="3">The sequence shown here is derived from an EMBL/GenBank/DDBJ whole genome shotgun (WGS) entry which is preliminary data.</text>
</comment>
<dbReference type="GO" id="GO:0006355">
    <property type="term" value="P:regulation of DNA-templated transcription"/>
    <property type="evidence" value="ECO:0007669"/>
    <property type="project" value="InterPro"/>
</dbReference>
<evidence type="ECO:0000313" key="3">
    <source>
        <dbReference type="EMBL" id="TWG87059.1"/>
    </source>
</evidence>
<accession>A0A562BQ58</accession>
<keyword evidence="4" id="KW-1185">Reference proteome</keyword>
<proteinExistence type="predicted"/>
<dbReference type="Gene3D" id="3.30.450.20">
    <property type="entry name" value="PAS domain"/>
    <property type="match status" value="1"/>
</dbReference>
<dbReference type="InterPro" id="IPR000700">
    <property type="entry name" value="PAS-assoc_C"/>
</dbReference>
<reference evidence="3 4" key="1">
    <citation type="submission" date="2019-07" db="EMBL/GenBank/DDBJ databases">
        <title>Genome sequencing of lignin-degrading bacterial isolates.</title>
        <authorList>
            <person name="Gladden J."/>
        </authorList>
    </citation>
    <scope>NUCLEOTIDE SEQUENCE [LARGE SCALE GENOMIC DNA]</scope>
    <source>
        <strain evidence="3 4">J11</strain>
    </source>
</reference>
<evidence type="ECO:0000313" key="4">
    <source>
        <dbReference type="Proteomes" id="UP000318141"/>
    </source>
</evidence>
<gene>
    <name evidence="3" type="ORF">L602_001900000620</name>
</gene>
<evidence type="ECO:0000259" key="2">
    <source>
        <dbReference type="PROSITE" id="PS50113"/>
    </source>
</evidence>
<evidence type="ECO:0000259" key="1">
    <source>
        <dbReference type="PROSITE" id="PS50112"/>
    </source>
</evidence>